<reference evidence="1 2" key="1">
    <citation type="journal article" date="2015" name="Environ. Microbiol.">
        <title>Genome analyses suggest the presence of polyploidy and recent human-driven expansions in eight global populations of the honeybee pathogen Nosema ceranae.</title>
        <authorList>
            <person name="Pelin A."/>
            <person name="Selman M."/>
            <person name="Aris-Brosou S."/>
            <person name="Farinelli L."/>
            <person name="Corradi N."/>
        </authorList>
    </citation>
    <scope>NUCLEOTIDE SEQUENCE [LARGE SCALE GENOMIC DNA]</scope>
    <source>
        <strain evidence="1 2">PA08 1199</strain>
    </source>
</reference>
<accession>A0A0F9YNK2</accession>
<comment type="caution">
    <text evidence="1">The sequence shown here is derived from an EMBL/GenBank/DDBJ whole genome shotgun (WGS) entry which is preliminary data.</text>
</comment>
<protein>
    <submittedName>
        <fullName evidence="1">Uncharacterized protein</fullName>
    </submittedName>
</protein>
<dbReference type="AlphaFoldDB" id="A0A0F9YNK2"/>
<dbReference type="Proteomes" id="UP000034350">
    <property type="component" value="Unassembled WGS sequence"/>
</dbReference>
<dbReference type="VEuPathDB" id="MicrosporidiaDB:AAJ76_9000014096"/>
<dbReference type="RefSeq" id="XP_024330024.1">
    <property type="nucleotide sequence ID" value="XM_024476574.1"/>
</dbReference>
<organism evidence="1 2">
    <name type="scientific">Vairimorpha ceranae</name>
    <dbReference type="NCBI Taxonomy" id="40302"/>
    <lineage>
        <taxon>Eukaryota</taxon>
        <taxon>Fungi</taxon>
        <taxon>Fungi incertae sedis</taxon>
        <taxon>Microsporidia</taxon>
        <taxon>Nosematidae</taxon>
        <taxon>Vairimorpha</taxon>
    </lineage>
</organism>
<dbReference type="EMBL" id="JPQZ01000089">
    <property type="protein sequence ID" value="KKO74282.1"/>
    <property type="molecule type" value="Genomic_DNA"/>
</dbReference>
<dbReference type="GeneID" id="36321529"/>
<sequence length="45" mass="5009">MQIFRRVTASAIGNGLPRLRTIAVPPCCSSSHEENNKITMFSKFV</sequence>
<gene>
    <name evidence="1" type="ORF">AAJ76_9000014096</name>
</gene>
<name>A0A0F9YNK2_9MICR</name>
<keyword evidence="2" id="KW-1185">Reference proteome</keyword>
<proteinExistence type="predicted"/>
<evidence type="ECO:0000313" key="1">
    <source>
        <dbReference type="EMBL" id="KKO74282.1"/>
    </source>
</evidence>
<evidence type="ECO:0000313" key="2">
    <source>
        <dbReference type="Proteomes" id="UP000034350"/>
    </source>
</evidence>